<comment type="similarity">
    <text evidence="2">Belongs to the autoinducer-2 exporter (AI-2E) (TC 2.A.86) family.</text>
</comment>
<feature type="transmembrane region" description="Helical" evidence="6">
    <location>
        <begin position="312"/>
        <end position="342"/>
    </location>
</feature>
<dbReference type="PANTHER" id="PTHR21716:SF61">
    <property type="entry name" value="BLR8064 PROTEIN"/>
    <property type="match status" value="1"/>
</dbReference>
<feature type="transmembrane region" description="Helical" evidence="6">
    <location>
        <begin position="60"/>
        <end position="84"/>
    </location>
</feature>
<dbReference type="PATRIC" id="fig|1277257.4.peg.120"/>
<organism evidence="7 8">
    <name type="scientific">Candidatus Liberibacter africanus PTSAPSY</name>
    <dbReference type="NCBI Taxonomy" id="1277257"/>
    <lineage>
        <taxon>Bacteria</taxon>
        <taxon>Pseudomonadati</taxon>
        <taxon>Pseudomonadota</taxon>
        <taxon>Alphaproteobacteria</taxon>
        <taxon>Hyphomicrobiales</taxon>
        <taxon>Rhizobiaceae</taxon>
        <taxon>Liberibacter</taxon>
    </lineage>
</organism>
<evidence type="ECO:0000313" key="8">
    <source>
        <dbReference type="Proteomes" id="UP000035503"/>
    </source>
</evidence>
<evidence type="ECO:0000313" key="7">
    <source>
        <dbReference type="EMBL" id="AKK19752.1"/>
    </source>
</evidence>
<evidence type="ECO:0000256" key="3">
    <source>
        <dbReference type="ARBA" id="ARBA00022692"/>
    </source>
</evidence>
<dbReference type="Proteomes" id="UP000035503">
    <property type="component" value="Chromosome"/>
</dbReference>
<dbReference type="EMBL" id="CP004021">
    <property type="protein sequence ID" value="AKK19752.1"/>
    <property type="molecule type" value="Genomic_DNA"/>
</dbReference>
<feature type="transmembrane region" description="Helical" evidence="6">
    <location>
        <begin position="275"/>
        <end position="292"/>
    </location>
</feature>
<dbReference type="AlphaFoldDB" id="A0A0G3I7P6"/>
<dbReference type="OrthoDB" id="106838at2"/>
<feature type="transmembrane region" description="Helical" evidence="6">
    <location>
        <begin position="152"/>
        <end position="178"/>
    </location>
</feature>
<evidence type="ECO:0000256" key="6">
    <source>
        <dbReference type="SAM" id="Phobius"/>
    </source>
</evidence>
<evidence type="ECO:0000256" key="2">
    <source>
        <dbReference type="ARBA" id="ARBA00009773"/>
    </source>
</evidence>
<evidence type="ECO:0000256" key="5">
    <source>
        <dbReference type="ARBA" id="ARBA00023136"/>
    </source>
</evidence>
<dbReference type="RefSeq" id="WP_047263843.1">
    <property type="nucleotide sequence ID" value="NZ_CP004021.1"/>
</dbReference>
<keyword evidence="4 6" id="KW-1133">Transmembrane helix</keyword>
<protein>
    <submittedName>
        <fullName evidence="7">ABC transporter permease</fullName>
    </submittedName>
</protein>
<dbReference type="PANTHER" id="PTHR21716">
    <property type="entry name" value="TRANSMEMBRANE PROTEIN"/>
    <property type="match status" value="1"/>
</dbReference>
<gene>
    <name evidence="7" type="ORF">G293_00530</name>
</gene>
<dbReference type="InterPro" id="IPR002549">
    <property type="entry name" value="AI-2E-like"/>
</dbReference>
<dbReference type="KEGG" id="lau:G293_00530"/>
<proteinExistence type="inferred from homology"/>
<keyword evidence="3 6" id="KW-0812">Transmembrane</keyword>
<feature type="transmembrane region" description="Helical" evidence="6">
    <location>
        <begin position="15"/>
        <end position="48"/>
    </location>
</feature>
<keyword evidence="8" id="KW-1185">Reference proteome</keyword>
<evidence type="ECO:0000256" key="4">
    <source>
        <dbReference type="ARBA" id="ARBA00022989"/>
    </source>
</evidence>
<evidence type="ECO:0000256" key="1">
    <source>
        <dbReference type="ARBA" id="ARBA00004141"/>
    </source>
</evidence>
<dbReference type="Pfam" id="PF01594">
    <property type="entry name" value="AI-2E_transport"/>
    <property type="match status" value="1"/>
</dbReference>
<comment type="subcellular location">
    <subcellularLocation>
        <location evidence="1">Membrane</location>
        <topology evidence="1">Multi-pass membrane protein</topology>
    </subcellularLocation>
</comment>
<reference evidence="7 8" key="1">
    <citation type="journal article" date="2015" name="Genome Announc.">
        <title>Complete Genome Sequence of 'Candidatus Liberibacter africanus,' a Bacterium Associated with Citrus Huanglongbing.</title>
        <authorList>
            <person name="Lin H."/>
            <person name="Pietersen G."/>
            <person name="Han C."/>
            <person name="Read D.A."/>
            <person name="Lou B."/>
            <person name="Gupta G."/>
            <person name="Civerolo E.L."/>
        </authorList>
    </citation>
    <scope>NUCLEOTIDE SEQUENCE [LARGE SCALE GENOMIC DNA]</scope>
    <source>
        <strain evidence="7 8">PTSAPSY</strain>
    </source>
</reference>
<feature type="transmembrane region" description="Helical" evidence="6">
    <location>
        <begin position="242"/>
        <end position="268"/>
    </location>
</feature>
<name>A0A0G3I7P6_LIBAF</name>
<keyword evidence="5 6" id="KW-0472">Membrane</keyword>
<accession>A0A0G3I7P6</accession>
<feature type="transmembrane region" description="Helical" evidence="6">
    <location>
        <begin position="215"/>
        <end position="236"/>
    </location>
</feature>
<sequence>MRETILNPQGITRWMIIFIILAALYFIKGFFAPVLAALIIGFTTWPLYNIFIPKEEKSSTLLAAFATILVAFSFIIPLLALSYYGMLEIKVLASQIALTSENDIPVPSWLSNIPNSGWSVKLWKDNLSNPQCLKVLVKNFLEANITNYIKQFVSFFSVILLDYCLSAVFMLIALFFFYRDGLPISRQLDSLGEHLFSSYWKKFSRIIPKVIRSTFLGMTIIALGEGLILGTAYWMAGVPSHNALGIITALMAMIPGGAPIAFTVVSIYLLIKGNIINAILLFSWGAIELFIVDKTLRPFLVGGPIKLPFLPTFFGLVGGVKTMGLLGLFIGPVLMALVSVMWKESIIAIKEKNMKKQSNET</sequence>
<dbReference type="GO" id="GO:0016020">
    <property type="term" value="C:membrane"/>
    <property type="evidence" value="ECO:0007669"/>
    <property type="project" value="UniProtKB-SubCell"/>
</dbReference>
<dbReference type="STRING" id="1277257.G293_00530"/>